<reference evidence="3" key="1">
    <citation type="journal article" date="2020" name="BMC Genomics">
        <title>Correction to: Identification and distribution of gene clusters required for synthesis of sphingolipid metabolism inhibitors in diverse species of the filamentous fungus Fusarium.</title>
        <authorList>
            <person name="Kim H.S."/>
            <person name="Lohmar J.M."/>
            <person name="Busman M."/>
            <person name="Brown D.W."/>
            <person name="Naumann T.A."/>
            <person name="Divon H.H."/>
            <person name="Lysoe E."/>
            <person name="Uhlig S."/>
            <person name="Proctor R.H."/>
        </authorList>
    </citation>
    <scope>NUCLEOTIDE SEQUENCE</scope>
    <source>
        <strain evidence="3">NRRL 22465</strain>
    </source>
</reference>
<feature type="compositionally biased region" description="Polar residues" evidence="2">
    <location>
        <begin position="1052"/>
        <end position="1068"/>
    </location>
</feature>
<feature type="region of interest" description="Disordered" evidence="2">
    <location>
        <begin position="543"/>
        <end position="636"/>
    </location>
</feature>
<protein>
    <recommendedName>
        <fullName evidence="5">Tuberous sclerosis 1</fullName>
    </recommendedName>
</protein>
<dbReference type="AlphaFoldDB" id="A0A8H4UDY7"/>
<dbReference type="EMBL" id="JABEYC010000723">
    <property type="protein sequence ID" value="KAF4974664.1"/>
    <property type="molecule type" value="Genomic_DNA"/>
</dbReference>
<keyword evidence="1" id="KW-0175">Coiled coil</keyword>
<feature type="region of interest" description="Disordered" evidence="2">
    <location>
        <begin position="1052"/>
        <end position="1129"/>
    </location>
</feature>
<dbReference type="SUPFAM" id="SSF48371">
    <property type="entry name" value="ARM repeat"/>
    <property type="match status" value="1"/>
</dbReference>
<name>A0A8H4UDY7_9HYPO</name>
<gene>
    <name evidence="3" type="ORF">FZEAL_8464</name>
</gene>
<evidence type="ECO:0000256" key="2">
    <source>
        <dbReference type="SAM" id="MobiDB-lite"/>
    </source>
</evidence>
<sequence length="1129" mass="126675">MPGHPSAALPGHRTLIFSAPLPSEAYPPLDEPQTAPLQTAPPTATCRHCPPGRLDLHPESAVHLFAAEADRIASPKITTPWELQWLRYPFDPPLYPPCRLGLLTSSFVSPDEAVTPVMASSASLKDLSKAIVAFLAEPSASLPDDLIQTIDAYLRRHQKQDDAAADRLQEELFSIFDKHVKETPVTFAPWLVILQQLLSTLRTPERIFAWWDSCATLLAKASPEKGVVEASLANIMEIISIAEEDHEASDADLASHPLIDRLFTGWMEKLYPAATEAVANLEYNEKITREALVQFGKRHPKDLFTALDRYFLKKQYRKAVLRFLGDYLQSQPPHLHQILQTPLFSNILKCLQQDTSTTIISAALTVLIMLLPHMPSSLVPYIPTLFNIYARLLFWSRERAGIVEPQHEDADQATWEECSYEAEVDGHPVYHLLNYYTILYGLYPINFMDYIRKPQRYLRHANVANANDMEVQPTEIRDQSERFRRCHLLHPNFYTLTIDSEKTDFGRWIKSEAAEVVAECMGLCLITESNQVLGQTLPSIPAPEIPPISEGSMKDGQDSALLNSTMLDTPDGYHLPHSASMESIVSSRRPSALIRRSSQSSHPSTRDSIDAKMREPSVDSPTLPAHLTQSSSHTQLQDMIQSNKAIKSSLHQSLANDSVPSLALSHQESVAERPGTSLLAAPPSISSPLSLTETNTQVAHLQRQILLLQNDLNFERYLKQQHMAHIGDLRRRHMEQAVTEAETQNLLITNRNLKYRFEEAKKAEMQVRRESEKSRALAKKWEADLATKLKKLRDESKRLRADFEALEKELDSSKAEREKLRVLLCEAEVKELHWKQNMQSIENHSAEIDRLKSEVERLTVVERDHEAKELERRGAIDAATEAEGKAEALTLQLASREDEVERSKKLFESQIATLQSRLSDAQQAQVHSPHVAKESVEAVLAASREKQAELQKQYNLLMRKYTALQSSLLDMKTGATPGQPRPGQLRIETSNASDGDGDYLSMSTSPVMMKTRPHRVLSSPEVTEGTAYNVTPPLDQKPMSLKVGGWGHLSSSPLGTDVSPSGSLSMSPEQRFGRGDSGRLMARSHSDLFASASHNRMRRDSKDKGREDGSLKKDKKASALRGIRGFMYE</sequence>
<reference evidence="3" key="2">
    <citation type="submission" date="2020-05" db="EMBL/GenBank/DDBJ databases">
        <authorList>
            <person name="Kim H.-S."/>
            <person name="Proctor R.H."/>
            <person name="Brown D.W."/>
        </authorList>
    </citation>
    <scope>NUCLEOTIDE SEQUENCE</scope>
    <source>
        <strain evidence="3">NRRL 22465</strain>
    </source>
</reference>
<evidence type="ECO:0000256" key="1">
    <source>
        <dbReference type="SAM" id="Coils"/>
    </source>
</evidence>
<dbReference type="OrthoDB" id="6022054at2759"/>
<dbReference type="PANTHER" id="PTHR15154:SF2">
    <property type="entry name" value="HAMARTIN"/>
    <property type="match status" value="1"/>
</dbReference>
<feature type="compositionally biased region" description="Basic and acidic residues" evidence="2">
    <location>
        <begin position="1098"/>
        <end position="1112"/>
    </location>
</feature>
<keyword evidence="4" id="KW-1185">Reference proteome</keyword>
<feature type="compositionally biased region" description="Polar residues" evidence="2">
    <location>
        <begin position="627"/>
        <end position="636"/>
    </location>
</feature>
<feature type="region of interest" description="Disordered" evidence="2">
    <location>
        <begin position="974"/>
        <end position="998"/>
    </location>
</feature>
<dbReference type="GO" id="GO:0033596">
    <property type="term" value="C:TSC1-TSC2 complex"/>
    <property type="evidence" value="ECO:0007669"/>
    <property type="project" value="TreeGrafter"/>
</dbReference>
<evidence type="ECO:0000313" key="4">
    <source>
        <dbReference type="Proteomes" id="UP000635477"/>
    </source>
</evidence>
<proteinExistence type="predicted"/>
<feature type="compositionally biased region" description="Basic and acidic residues" evidence="2">
    <location>
        <begin position="604"/>
        <end position="617"/>
    </location>
</feature>
<dbReference type="GO" id="GO:0051726">
    <property type="term" value="P:regulation of cell cycle"/>
    <property type="evidence" value="ECO:0007669"/>
    <property type="project" value="TreeGrafter"/>
</dbReference>
<dbReference type="Proteomes" id="UP000635477">
    <property type="component" value="Unassembled WGS sequence"/>
</dbReference>
<evidence type="ECO:0008006" key="5">
    <source>
        <dbReference type="Google" id="ProtNLM"/>
    </source>
</evidence>
<comment type="caution">
    <text evidence="3">The sequence shown here is derived from an EMBL/GenBank/DDBJ whole genome shotgun (WGS) entry which is preliminary data.</text>
</comment>
<dbReference type="Pfam" id="PF04388">
    <property type="entry name" value="Hamartin"/>
    <property type="match status" value="1"/>
</dbReference>
<feature type="coiled-coil region" evidence="1">
    <location>
        <begin position="760"/>
        <end position="960"/>
    </location>
</feature>
<dbReference type="InterPro" id="IPR016024">
    <property type="entry name" value="ARM-type_fold"/>
</dbReference>
<dbReference type="InterPro" id="IPR007483">
    <property type="entry name" value="Hamartin"/>
</dbReference>
<organism evidence="3 4">
    <name type="scientific">Fusarium zealandicum</name>
    <dbReference type="NCBI Taxonomy" id="1053134"/>
    <lineage>
        <taxon>Eukaryota</taxon>
        <taxon>Fungi</taxon>
        <taxon>Dikarya</taxon>
        <taxon>Ascomycota</taxon>
        <taxon>Pezizomycotina</taxon>
        <taxon>Sordariomycetes</taxon>
        <taxon>Hypocreomycetidae</taxon>
        <taxon>Hypocreales</taxon>
        <taxon>Nectriaceae</taxon>
        <taxon>Fusarium</taxon>
        <taxon>Fusarium staphyleae species complex</taxon>
    </lineage>
</organism>
<feature type="compositionally biased region" description="Polar residues" evidence="2">
    <location>
        <begin position="580"/>
        <end position="589"/>
    </location>
</feature>
<accession>A0A8H4UDY7</accession>
<dbReference type="PANTHER" id="PTHR15154">
    <property type="entry name" value="HAMARTIN"/>
    <property type="match status" value="1"/>
</dbReference>
<evidence type="ECO:0000313" key="3">
    <source>
        <dbReference type="EMBL" id="KAF4974664.1"/>
    </source>
</evidence>
<dbReference type="GO" id="GO:0032007">
    <property type="term" value="P:negative regulation of TOR signaling"/>
    <property type="evidence" value="ECO:0007669"/>
    <property type="project" value="TreeGrafter"/>
</dbReference>